<dbReference type="Pfam" id="PF00109">
    <property type="entry name" value="ketoacyl-synt"/>
    <property type="match status" value="1"/>
</dbReference>
<keyword evidence="4" id="KW-0521">NADP</keyword>
<dbReference type="InterPro" id="IPR049552">
    <property type="entry name" value="PKS_DH_N"/>
</dbReference>
<feature type="region of interest" description="Disordered" evidence="9">
    <location>
        <begin position="1901"/>
        <end position="1925"/>
    </location>
</feature>
<keyword evidence="6" id="KW-0511">Multifunctional enzyme</keyword>
<dbReference type="Proteomes" id="UP001149074">
    <property type="component" value="Unassembled WGS sequence"/>
</dbReference>
<evidence type="ECO:0000256" key="8">
    <source>
        <dbReference type="PROSITE-ProRule" id="PRU01363"/>
    </source>
</evidence>
<comment type="caution">
    <text evidence="13">The sequence shown here is derived from an EMBL/GenBank/DDBJ whole genome shotgun (WGS) entry which is preliminary data.</text>
</comment>
<evidence type="ECO:0000256" key="7">
    <source>
        <dbReference type="ARBA" id="ARBA00023315"/>
    </source>
</evidence>
<dbReference type="GO" id="GO:0016787">
    <property type="term" value="F:hydrolase activity"/>
    <property type="evidence" value="ECO:0007669"/>
    <property type="project" value="UniProtKB-KW"/>
</dbReference>
<evidence type="ECO:0000256" key="2">
    <source>
        <dbReference type="ARBA" id="ARBA00022553"/>
    </source>
</evidence>
<dbReference type="GO" id="GO:1901336">
    <property type="term" value="P:lactone biosynthetic process"/>
    <property type="evidence" value="ECO:0007669"/>
    <property type="project" value="UniProtKB-ARBA"/>
</dbReference>
<dbReference type="InterPro" id="IPR016036">
    <property type="entry name" value="Malonyl_transacylase_ACP-bd"/>
</dbReference>
<dbReference type="Pfam" id="PF00550">
    <property type="entry name" value="PP-binding"/>
    <property type="match status" value="1"/>
</dbReference>
<evidence type="ECO:0000256" key="5">
    <source>
        <dbReference type="ARBA" id="ARBA00023002"/>
    </source>
</evidence>
<keyword evidence="7" id="KW-0012">Acyltransferase</keyword>
<dbReference type="SUPFAM" id="SSF55048">
    <property type="entry name" value="Probable ACP-binding domain of malonyl-CoA ACP transacylase"/>
    <property type="match status" value="1"/>
</dbReference>
<dbReference type="Gene3D" id="3.40.366.10">
    <property type="entry name" value="Malonyl-Coenzyme A Acyl Carrier Protein, domain 2"/>
    <property type="match status" value="1"/>
</dbReference>
<dbReference type="SUPFAM" id="SSF51735">
    <property type="entry name" value="NAD(P)-binding Rossmann-fold domains"/>
    <property type="match status" value="2"/>
</dbReference>
<dbReference type="InterPro" id="IPR009081">
    <property type="entry name" value="PP-bd_ACP"/>
</dbReference>
<feature type="region of interest" description="Disordered" evidence="9">
    <location>
        <begin position="507"/>
        <end position="528"/>
    </location>
</feature>
<dbReference type="Pfam" id="PF14765">
    <property type="entry name" value="PS-DH"/>
    <property type="match status" value="1"/>
</dbReference>
<dbReference type="InterPro" id="IPR020843">
    <property type="entry name" value="ER"/>
</dbReference>
<dbReference type="SUPFAM" id="SSF52151">
    <property type="entry name" value="FabD/lysophospholipase-like"/>
    <property type="match status" value="1"/>
</dbReference>
<evidence type="ECO:0000313" key="14">
    <source>
        <dbReference type="Proteomes" id="UP001149074"/>
    </source>
</evidence>
<dbReference type="SMART" id="SM00825">
    <property type="entry name" value="PKS_KS"/>
    <property type="match status" value="1"/>
</dbReference>
<dbReference type="PROSITE" id="PS52004">
    <property type="entry name" value="KS3_2"/>
    <property type="match status" value="1"/>
</dbReference>
<dbReference type="GO" id="GO:0044550">
    <property type="term" value="P:secondary metabolite biosynthetic process"/>
    <property type="evidence" value="ECO:0007669"/>
    <property type="project" value="TreeGrafter"/>
</dbReference>
<accession>A0A9W9KEL5</accession>
<dbReference type="InterPro" id="IPR050091">
    <property type="entry name" value="PKS_NRPS_Biosynth_Enz"/>
</dbReference>
<dbReference type="PANTHER" id="PTHR43775">
    <property type="entry name" value="FATTY ACID SYNTHASE"/>
    <property type="match status" value="1"/>
</dbReference>
<dbReference type="InterPro" id="IPR020841">
    <property type="entry name" value="PKS_Beta-ketoAc_synthase_dom"/>
</dbReference>
<evidence type="ECO:0000256" key="9">
    <source>
        <dbReference type="SAM" id="MobiDB-lite"/>
    </source>
</evidence>
<keyword evidence="1" id="KW-0596">Phosphopantetheine</keyword>
<dbReference type="InterPro" id="IPR016039">
    <property type="entry name" value="Thiolase-like"/>
</dbReference>
<evidence type="ECO:0000259" key="11">
    <source>
        <dbReference type="PROSITE" id="PS52004"/>
    </source>
</evidence>
<dbReference type="InterPro" id="IPR036291">
    <property type="entry name" value="NAD(P)-bd_dom_sf"/>
</dbReference>
<organism evidence="13 14">
    <name type="scientific">Penicillium argentinense</name>
    <dbReference type="NCBI Taxonomy" id="1131581"/>
    <lineage>
        <taxon>Eukaryota</taxon>
        <taxon>Fungi</taxon>
        <taxon>Dikarya</taxon>
        <taxon>Ascomycota</taxon>
        <taxon>Pezizomycotina</taxon>
        <taxon>Eurotiomycetes</taxon>
        <taxon>Eurotiomycetidae</taxon>
        <taxon>Eurotiales</taxon>
        <taxon>Aspergillaceae</taxon>
        <taxon>Penicillium</taxon>
    </lineage>
</organism>
<evidence type="ECO:0000256" key="4">
    <source>
        <dbReference type="ARBA" id="ARBA00022857"/>
    </source>
</evidence>
<dbReference type="InterPro" id="IPR014030">
    <property type="entry name" value="Ketoacyl_synth_N"/>
</dbReference>
<dbReference type="SUPFAM" id="SSF53335">
    <property type="entry name" value="S-adenosyl-L-methionine-dependent methyltransferases"/>
    <property type="match status" value="1"/>
</dbReference>
<dbReference type="Pfam" id="PF21089">
    <property type="entry name" value="PKS_DH_N"/>
    <property type="match status" value="1"/>
</dbReference>
<dbReference type="InterPro" id="IPR042104">
    <property type="entry name" value="PKS_dehydratase_sf"/>
</dbReference>
<dbReference type="OrthoDB" id="329835at2759"/>
<dbReference type="InterPro" id="IPR014043">
    <property type="entry name" value="Acyl_transferase_dom"/>
</dbReference>
<dbReference type="InterPro" id="IPR049551">
    <property type="entry name" value="PKS_DH_C"/>
</dbReference>
<dbReference type="Gene3D" id="3.10.129.110">
    <property type="entry name" value="Polyketide synthase dehydratase"/>
    <property type="match status" value="1"/>
</dbReference>
<keyword evidence="13" id="KW-0378">Hydrolase</keyword>
<dbReference type="PANTHER" id="PTHR43775:SF29">
    <property type="entry name" value="ASPERFURANONE POLYKETIDE SYNTHASE AFOG-RELATED"/>
    <property type="match status" value="1"/>
</dbReference>
<protein>
    <submittedName>
        <fullName evidence="13">Acyl transferase/acyl hydrolase/lysophospholipase</fullName>
    </submittedName>
</protein>
<evidence type="ECO:0000256" key="1">
    <source>
        <dbReference type="ARBA" id="ARBA00022450"/>
    </source>
</evidence>
<feature type="active site" description="Proton donor; for dehydratase activity" evidence="8">
    <location>
        <position position="1242"/>
    </location>
</feature>
<dbReference type="InterPro" id="IPR057326">
    <property type="entry name" value="KR_dom"/>
</dbReference>
<dbReference type="Pfam" id="PF08242">
    <property type="entry name" value="Methyltransf_12"/>
    <property type="match status" value="1"/>
</dbReference>
<reference evidence="13" key="2">
    <citation type="journal article" date="2023" name="IMA Fungus">
        <title>Comparative genomic study of the Penicillium genus elucidates a diverse pangenome and 15 lateral gene transfer events.</title>
        <authorList>
            <person name="Petersen C."/>
            <person name="Sorensen T."/>
            <person name="Nielsen M.R."/>
            <person name="Sondergaard T.E."/>
            <person name="Sorensen J.L."/>
            <person name="Fitzpatrick D.A."/>
            <person name="Frisvad J.C."/>
            <person name="Nielsen K.L."/>
        </authorList>
    </citation>
    <scope>NUCLEOTIDE SEQUENCE</scope>
    <source>
        <strain evidence="13">IBT 30761</strain>
    </source>
</reference>
<feature type="domain" description="Ketosynthase family 3 (KS3)" evidence="11">
    <location>
        <begin position="20"/>
        <end position="443"/>
    </location>
</feature>
<evidence type="ECO:0000259" key="10">
    <source>
        <dbReference type="PROSITE" id="PS50075"/>
    </source>
</evidence>
<sequence length="2638" mass="291605">MRPWPEDTRDDQGGTVTDVMEPIAIVGLAARFPQQAVSVEALWETLLQCRSTWSPIPKERFNADAFYHPDPEHGGTFYIQGGHFLSEDPALFDSSFFNMTKNEVLTLDPQQRLVMENVYHALENAGIPMARAVGSNTSVFVSGFNHDYMGILQADPETALKYKPTGVMNAILSNRVSWFFDFKGPSMTIDTACSSSLVALHLAVQSLRSRETTMSVVSGVSVLENPAETIWMSHHGLLGAQGRSFSFDERAEGYARGEGVGTVILKPLHAAVRDGDVIRAVIRETGVNQDGRTPGITVPSGEAQERLVRDVYRRAGLDMKHTRYVEAHGTGTRTGDPIEVQALARAFNSQSRSPLHIGSIKATLGHLEGGSGVASLIKSVLILESGVIPGNFDLQEINSEISVTDWNISFPSESIFWPTTGLRRVSVNSFGIGGTNAHCVLDDAYNFLTQREISGTHNTVPGMISHENHSQFLLLPRSKQLSDSEDLGYESHSDDTVSEVDFTETPAAQSRVVSRAASPQPKQTHVQERPKEIPHILLLTAFDEDGIKRNAAAYSHYLKCKSQGIENDHLLDDLSLTTSSRRSLFPWKSFAMASTSKELQWNLSEGNFTKPTRADSPPDIWFVFTGQGAQYHGMGKALFAYSVFRNSLAEASEYIRSLGSPWSLLEEHLADGQRSRVDIPEIAQPLCTALQIALTDLLSSWGIFPKAVTGHSSGELAAAYCAGKISRESAWKIAYLRGCLSSKQQSASAAMMAVGMSASDLEPYLTSVRECFPGEIRIACYNSPTNNTVSGDSALIDELEGVLAQNGIYACKLKVRNAYHSAHMMNIADEYLQLMGSLESGRKMILPHPVRMFSTLEAGEVTGDFLPASYWVANMVSPVRFVACLKAINENMKDNSPSGNDLSFIVEIGPHATLQSAIKDTLSTEFSQGKLKYLSVLKRNDPTLNPLLSSIGFLAAAGYMIDLHRVNTASSYRPRKPAEPLVDLPSYSFKHTEKVIHESRLSKGLRFRKFVRHDLFGAPVPDWNANAPRWRHFIRLEENPWIRDHMVTGNYVYPGVGYLVMVIEASRQLMGSKELSGFQLRQVSIRKALVIPDTKQGVEVCLSMTAGPSTDLRRFYRFQISSYNENSEDWTEHCSGIVLVEKKLPLDPVASAFVEKVDTQCMAKDLKKFQSVCNQTIDFARTYSNLISVGLEFGPLFRNLNTVRTTRSRRGWMTGTVTVPDIAQSMPKRYMHQHLIHPATMDSMIHMMIAAMLDITGTDSVDDIRLPTYIRDMWVSADLKSTPGYTFGGYASVQSSASDKFEGQIRIYDIVSQAHLIRMDGIELSPLETGIVNNFERRICTTIDWKPDVHFLDSETACSVSNVSHRDHEKDRFRVKNLQLATTLFMADALQNLSGLDIAGLPSHLLRFYDWMQHVQDELVNDRITQVKHATFKLAFANNQLKQAIFAEVESYNAEGAITVRMGRNIASVIRQEIDPLHLMFAEDSLMKEVYQEGLQLRDLPQHLRSYLFLLRHQCSLLKVLEVGGGTGSFTAEILSVLSPNADPLRESIASYTFTDISTGFFEKARERFHAWKKIMKFQALNIENNPASQGFEPDTYDLIFAGNVIHATTNLSGTLRGLRSLLRPGGQLIIQEGIRQDFLWYPLVFGLLPGWWCGNEPIRKWCPYIPACEWDALLVESGFSGVDIEYPSSDDKDLSWLSIMVSTALDVQEKRFRNVYILSSDNERSLDIVDCITQLLEVDGQSCVMALKPIDLDRVDFGDSLCISLLDLYQPFLSSMQKGDYRSIKKMLLYCPNLLWVTPDQRDNPFSSMSMGLLRTVRWEKDAYDSNIVTLAVADQLNVAAEDLSVWICGIVKHQFENQYEKGRHAEYLLQNHIVHIGHLREFVSADDFLSMQSAPQGDIGHSKSSLHLENLQPTAKRSRGLRNIRHDRQKLSDDQVQVEARAVGLRPNIPSTGAPVEGAGIVSKIGCAVKDLAVGDKVVFLADGLSGNFSQASARINQGSAVRVPDSIPFEVAASLPTAFVTALYGLGEIARLSPSDTVLIHSGADAVGQAAIQYAQFIGAKIYTMVSTVESQQLLVSEYGIPEERIFSSNSLNFALGILKCTSDDGVDVVFNTLTGEARTETLSCVAACGHFVDASTKSLSNSTMEIVPTHRAVSISNIDIALLVRHRPGVVKRLIETTLALYSKGMLGQVIPVNFLELNDLKHGMQALPEEKRAGAAVFIPNPADFPPTPEPFPPLQFDSGASYILAGGLGGLGRSIARWMAKRGAKSLIFLSRTGRCNGPVNEMVADLKAMGCSAHIFACNILDRTRLRAVVGACYSRLPPIKGCIQGSMVLQDGAFEGMSFANWKTAIEPKVQGSWNLHELLPRNMEFFVMLSSVAGIFGNRGQANYAAGNTFQDALAAYRTARGLKASVINLGGVSNIGWVAENRDTLTTHPATLFELLKEDEVHSAIEFMIDDRYKKEEDWSGQPQSQLVLGLPTAEISRQNGVSPPSYLEYSLFTHQRATAELCKDGEEEKKTANTVTLLMATNTFDEAVAVVSDGIVERLSSLLATPISEIDAQKFGLGAIDSLVAMEFRSWIIKELKAEVSVLDIMGAQNIRSLSEKIVGSRRGCEQVREAFTTYDLGRIFASKKDE</sequence>
<proteinExistence type="predicted"/>
<keyword evidence="5" id="KW-0560">Oxidoreductase</keyword>
<keyword evidence="2" id="KW-0597">Phosphoprotein</keyword>
<dbReference type="InterPro" id="IPR013217">
    <property type="entry name" value="Methyltransf_12"/>
</dbReference>
<dbReference type="SMART" id="SM00827">
    <property type="entry name" value="PKS_AT"/>
    <property type="match status" value="1"/>
</dbReference>
<dbReference type="InterPro" id="IPR014031">
    <property type="entry name" value="Ketoacyl_synth_C"/>
</dbReference>
<feature type="region of interest" description="C-terminal hotdog fold" evidence="8">
    <location>
        <begin position="1174"/>
        <end position="1333"/>
    </location>
</feature>
<dbReference type="SMART" id="SM00829">
    <property type="entry name" value="PKS_ER"/>
    <property type="match status" value="1"/>
</dbReference>
<dbReference type="Pfam" id="PF00698">
    <property type="entry name" value="Acyl_transf_1"/>
    <property type="match status" value="1"/>
</dbReference>
<name>A0A9W9KEL5_9EURO</name>
<dbReference type="GO" id="GO:0004315">
    <property type="term" value="F:3-oxoacyl-[acyl-carrier-protein] synthase activity"/>
    <property type="evidence" value="ECO:0007669"/>
    <property type="project" value="InterPro"/>
</dbReference>
<dbReference type="Gene3D" id="3.40.47.10">
    <property type="match status" value="1"/>
</dbReference>
<dbReference type="InterPro" id="IPR013968">
    <property type="entry name" value="PKS_KR"/>
</dbReference>
<dbReference type="InterPro" id="IPR049900">
    <property type="entry name" value="PKS_mFAS_DH"/>
</dbReference>
<dbReference type="SUPFAM" id="SSF53901">
    <property type="entry name" value="Thiolase-like"/>
    <property type="match status" value="1"/>
</dbReference>
<evidence type="ECO:0000313" key="13">
    <source>
        <dbReference type="EMBL" id="KAJ5102991.1"/>
    </source>
</evidence>
<dbReference type="InterPro" id="IPR001227">
    <property type="entry name" value="Ac_transferase_dom_sf"/>
</dbReference>
<dbReference type="Pfam" id="PF08659">
    <property type="entry name" value="KR"/>
    <property type="match status" value="1"/>
</dbReference>
<dbReference type="Pfam" id="PF00107">
    <property type="entry name" value="ADH_zinc_N"/>
    <property type="match status" value="1"/>
</dbReference>
<evidence type="ECO:0000256" key="6">
    <source>
        <dbReference type="ARBA" id="ARBA00023268"/>
    </source>
</evidence>
<dbReference type="GO" id="GO:0016491">
    <property type="term" value="F:oxidoreductase activity"/>
    <property type="evidence" value="ECO:0007669"/>
    <property type="project" value="UniProtKB-KW"/>
</dbReference>
<dbReference type="CDD" id="cd02440">
    <property type="entry name" value="AdoMet_MTases"/>
    <property type="match status" value="1"/>
</dbReference>
<dbReference type="CDD" id="cd05195">
    <property type="entry name" value="enoyl_red"/>
    <property type="match status" value="1"/>
</dbReference>
<dbReference type="Pfam" id="PF02801">
    <property type="entry name" value="Ketoacyl-synt_C"/>
    <property type="match status" value="1"/>
</dbReference>
<dbReference type="InterPro" id="IPR020807">
    <property type="entry name" value="PKS_DH"/>
</dbReference>
<keyword evidence="3 13" id="KW-0808">Transferase</keyword>
<dbReference type="SUPFAM" id="SSF50129">
    <property type="entry name" value="GroES-like"/>
    <property type="match status" value="1"/>
</dbReference>
<dbReference type="CDD" id="cd00833">
    <property type="entry name" value="PKS"/>
    <property type="match status" value="1"/>
</dbReference>
<feature type="domain" description="PKS/mFAS DH" evidence="12">
    <location>
        <begin position="1013"/>
        <end position="1333"/>
    </location>
</feature>
<dbReference type="Gene3D" id="3.90.180.10">
    <property type="entry name" value="Medium-chain alcohol dehydrogenases, catalytic domain"/>
    <property type="match status" value="1"/>
</dbReference>
<dbReference type="RefSeq" id="XP_056476371.1">
    <property type="nucleotide sequence ID" value="XM_056616014.1"/>
</dbReference>
<dbReference type="InterPro" id="IPR029063">
    <property type="entry name" value="SAM-dependent_MTases_sf"/>
</dbReference>
<dbReference type="PROSITE" id="PS50075">
    <property type="entry name" value="CARRIER"/>
    <property type="match status" value="1"/>
</dbReference>
<gene>
    <name evidence="13" type="ORF">N7532_003520</name>
</gene>
<dbReference type="SMART" id="SM00822">
    <property type="entry name" value="PKS_KR"/>
    <property type="match status" value="1"/>
</dbReference>
<dbReference type="PROSITE" id="PS52019">
    <property type="entry name" value="PKS_MFAS_DH"/>
    <property type="match status" value="1"/>
</dbReference>
<feature type="region of interest" description="N-terminal hotdog fold" evidence="8">
    <location>
        <begin position="1013"/>
        <end position="1145"/>
    </location>
</feature>
<feature type="active site" description="Proton acceptor; for dehydratase activity" evidence="8">
    <location>
        <position position="1045"/>
    </location>
</feature>
<dbReference type="InterPro" id="IPR013149">
    <property type="entry name" value="ADH-like_C"/>
</dbReference>
<dbReference type="Gene3D" id="3.40.50.720">
    <property type="entry name" value="NAD(P)-binding Rossmann-like Domain"/>
    <property type="match status" value="2"/>
</dbReference>
<dbReference type="InterPro" id="IPR011032">
    <property type="entry name" value="GroES-like_sf"/>
</dbReference>
<evidence type="ECO:0000256" key="3">
    <source>
        <dbReference type="ARBA" id="ARBA00022679"/>
    </source>
</evidence>
<dbReference type="GO" id="GO:0004312">
    <property type="term" value="F:fatty acid synthase activity"/>
    <property type="evidence" value="ECO:0007669"/>
    <property type="project" value="TreeGrafter"/>
</dbReference>
<reference evidence="13" key="1">
    <citation type="submission" date="2022-11" db="EMBL/GenBank/DDBJ databases">
        <authorList>
            <person name="Petersen C."/>
        </authorList>
    </citation>
    <scope>NUCLEOTIDE SEQUENCE</scope>
    <source>
        <strain evidence="13">IBT 30761</strain>
    </source>
</reference>
<dbReference type="PROSITE" id="PS00606">
    <property type="entry name" value="KS3_1"/>
    <property type="match status" value="1"/>
</dbReference>
<dbReference type="EMBL" id="JAPQKI010000004">
    <property type="protein sequence ID" value="KAJ5102991.1"/>
    <property type="molecule type" value="Genomic_DNA"/>
</dbReference>
<feature type="compositionally biased region" description="Polar residues" evidence="9">
    <location>
        <begin position="1904"/>
        <end position="1917"/>
    </location>
</feature>
<dbReference type="SMART" id="SM00826">
    <property type="entry name" value="PKS_DH"/>
    <property type="match status" value="1"/>
</dbReference>
<dbReference type="GeneID" id="81354993"/>
<evidence type="ECO:0000259" key="12">
    <source>
        <dbReference type="PROSITE" id="PS52019"/>
    </source>
</evidence>
<feature type="compositionally biased region" description="Low complexity" evidence="9">
    <location>
        <begin position="507"/>
        <end position="518"/>
    </location>
</feature>
<dbReference type="InterPro" id="IPR016035">
    <property type="entry name" value="Acyl_Trfase/lysoPLipase"/>
</dbReference>
<dbReference type="Gene3D" id="3.40.50.150">
    <property type="entry name" value="Vaccinia Virus protein VP39"/>
    <property type="match status" value="1"/>
</dbReference>
<dbReference type="GO" id="GO:0006633">
    <property type="term" value="P:fatty acid biosynthetic process"/>
    <property type="evidence" value="ECO:0007669"/>
    <property type="project" value="InterPro"/>
</dbReference>
<dbReference type="InterPro" id="IPR018201">
    <property type="entry name" value="Ketoacyl_synth_AS"/>
</dbReference>
<keyword evidence="14" id="KW-1185">Reference proteome</keyword>
<feature type="domain" description="Carrier" evidence="10">
    <location>
        <begin position="2537"/>
        <end position="2613"/>
    </location>
</feature>